<keyword evidence="3" id="KW-1185">Reference proteome</keyword>
<name>A0AAN9LW29_CANGL</name>
<gene>
    <name evidence="2" type="ORF">VNO77_11869</name>
</gene>
<organism evidence="2 3">
    <name type="scientific">Canavalia gladiata</name>
    <name type="common">Sword bean</name>
    <name type="synonym">Dolichos gladiatus</name>
    <dbReference type="NCBI Taxonomy" id="3824"/>
    <lineage>
        <taxon>Eukaryota</taxon>
        <taxon>Viridiplantae</taxon>
        <taxon>Streptophyta</taxon>
        <taxon>Embryophyta</taxon>
        <taxon>Tracheophyta</taxon>
        <taxon>Spermatophyta</taxon>
        <taxon>Magnoliopsida</taxon>
        <taxon>eudicotyledons</taxon>
        <taxon>Gunneridae</taxon>
        <taxon>Pentapetalae</taxon>
        <taxon>rosids</taxon>
        <taxon>fabids</taxon>
        <taxon>Fabales</taxon>
        <taxon>Fabaceae</taxon>
        <taxon>Papilionoideae</taxon>
        <taxon>50 kb inversion clade</taxon>
        <taxon>NPAAA clade</taxon>
        <taxon>indigoferoid/millettioid clade</taxon>
        <taxon>Phaseoleae</taxon>
        <taxon>Canavalia</taxon>
    </lineage>
</organism>
<feature type="chain" id="PRO_5042978135" evidence="1">
    <location>
        <begin position="25"/>
        <end position="149"/>
    </location>
</feature>
<dbReference type="PROSITE" id="PS51257">
    <property type="entry name" value="PROKAR_LIPOPROTEIN"/>
    <property type="match status" value="1"/>
</dbReference>
<dbReference type="EMBL" id="JAYMYQ010000003">
    <property type="protein sequence ID" value="KAK7343257.1"/>
    <property type="molecule type" value="Genomic_DNA"/>
</dbReference>
<comment type="caution">
    <text evidence="2">The sequence shown here is derived from an EMBL/GenBank/DDBJ whole genome shotgun (WGS) entry which is preliminary data.</text>
</comment>
<evidence type="ECO:0000313" key="2">
    <source>
        <dbReference type="EMBL" id="KAK7343257.1"/>
    </source>
</evidence>
<reference evidence="2 3" key="1">
    <citation type="submission" date="2024-01" db="EMBL/GenBank/DDBJ databases">
        <title>The genomes of 5 underutilized Papilionoideae crops provide insights into root nodulation and disease resistanc.</title>
        <authorList>
            <person name="Jiang F."/>
        </authorList>
    </citation>
    <scope>NUCLEOTIDE SEQUENCE [LARGE SCALE GENOMIC DNA]</scope>
    <source>
        <strain evidence="2">LVBAO_FW01</strain>
        <tissue evidence="2">Leaves</tissue>
    </source>
</reference>
<dbReference type="PANTHER" id="PTHR35630:SF2">
    <property type="entry name" value="LEGUMINOSIN GROUP486 SECRETED PEPTIDE"/>
    <property type="match status" value="1"/>
</dbReference>
<evidence type="ECO:0000313" key="3">
    <source>
        <dbReference type="Proteomes" id="UP001367508"/>
    </source>
</evidence>
<sequence length="149" mass="17036">MKMSSSIGISILVLAIGCLNISAAFENNSVPAIPNLEAKSNNESKINILFLSLVNDMTPPYYDRLFFIGNFQPTPIELVPKVAWKKMTNFKVKSCDVYIGSRCLDFDLYNPKNEGNHQHIFWSVRNDGVYHSWDNLNWDKRAGWRTTNC</sequence>
<dbReference type="PANTHER" id="PTHR35630">
    <property type="entry name" value="LEGUMINOSIN GROUP486 SECRETED PEPTIDE"/>
    <property type="match status" value="1"/>
</dbReference>
<proteinExistence type="predicted"/>
<keyword evidence="1" id="KW-0732">Signal</keyword>
<protein>
    <submittedName>
        <fullName evidence="2">Uncharacterized protein</fullName>
    </submittedName>
</protein>
<dbReference type="AlphaFoldDB" id="A0AAN9LW29"/>
<dbReference type="Proteomes" id="UP001367508">
    <property type="component" value="Unassembled WGS sequence"/>
</dbReference>
<accession>A0AAN9LW29</accession>
<feature type="signal peptide" evidence="1">
    <location>
        <begin position="1"/>
        <end position="24"/>
    </location>
</feature>
<evidence type="ECO:0000256" key="1">
    <source>
        <dbReference type="SAM" id="SignalP"/>
    </source>
</evidence>